<evidence type="ECO:0000256" key="1">
    <source>
        <dbReference type="SAM" id="MobiDB-lite"/>
    </source>
</evidence>
<feature type="non-terminal residue" evidence="2">
    <location>
        <position position="417"/>
    </location>
</feature>
<feature type="non-terminal residue" evidence="2">
    <location>
        <position position="1"/>
    </location>
</feature>
<dbReference type="EMBL" id="CADCWE010000180">
    <property type="protein sequence ID" value="CAA9549508.1"/>
    <property type="molecule type" value="Genomic_DNA"/>
</dbReference>
<name>A0A6J4UI73_9BACT</name>
<organism evidence="2">
    <name type="scientific">uncultured Thermomicrobiales bacterium</name>
    <dbReference type="NCBI Taxonomy" id="1645740"/>
    <lineage>
        <taxon>Bacteria</taxon>
        <taxon>Pseudomonadati</taxon>
        <taxon>Thermomicrobiota</taxon>
        <taxon>Thermomicrobia</taxon>
        <taxon>Thermomicrobiales</taxon>
        <taxon>environmental samples</taxon>
    </lineage>
</organism>
<feature type="compositionally biased region" description="Basic and acidic residues" evidence="1">
    <location>
        <begin position="214"/>
        <end position="234"/>
    </location>
</feature>
<sequence>GDRRSRRRPVADVGGAGRAARRLAGRPRAVRAVRGPVRARDADAGPGRIGDGLRGGAAGSQVPGSGRPPGARLRRAADAVVRGQRVDRARRRGPDLAEARGLGPHRRAQDQQRARPGLAGEDDGQAADHRRDRGRTARGRHRHGLRDARSGVRRLHGRGRHRPPGAERVPDEAAGGGGAAGLLRQPHPQGRDQRGDPGLGDQRRDHLLHHRLRGRDAPLPDDGARLPGRDRPRDAAPNPGADRHAAGRRRRLRRRRLERDRDLLPVLPGRRGRADRGRGRRPRAGLRAARGAVDPGPDRGAARLAELPDAGRRRAGDRGPLDLRRAGLPRRRPGALLAQGLRPRPLRRDHRRPGTGSLPNPVPDGGDHPGPGIVPRRRPGPDRGQGATGGSAHRRQPVGPGGQGFADGGGRAGDGAV</sequence>
<feature type="compositionally biased region" description="Basic residues" evidence="1">
    <location>
        <begin position="151"/>
        <end position="163"/>
    </location>
</feature>
<accession>A0A6J4UI73</accession>
<evidence type="ECO:0000313" key="2">
    <source>
        <dbReference type="EMBL" id="CAA9549508.1"/>
    </source>
</evidence>
<feature type="compositionally biased region" description="Basic and acidic residues" evidence="1">
    <location>
        <begin position="126"/>
        <end position="135"/>
    </location>
</feature>
<proteinExistence type="predicted"/>
<feature type="compositionally biased region" description="Low complexity" evidence="1">
    <location>
        <begin position="334"/>
        <end position="343"/>
    </location>
</feature>
<keyword evidence="2" id="KW-0456">Lyase</keyword>
<feature type="compositionally biased region" description="Gly residues" evidence="1">
    <location>
        <begin position="399"/>
        <end position="417"/>
    </location>
</feature>
<feature type="compositionally biased region" description="Basic and acidic residues" evidence="1">
    <location>
        <begin position="189"/>
        <end position="205"/>
    </location>
</feature>
<feature type="compositionally biased region" description="Basic residues" evidence="1">
    <location>
        <begin position="19"/>
        <end position="31"/>
    </location>
</feature>
<dbReference type="AlphaFoldDB" id="A0A6J4UI73"/>
<feature type="compositionally biased region" description="Basic and acidic residues" evidence="1">
    <location>
        <begin position="309"/>
        <end position="325"/>
    </location>
</feature>
<dbReference type="GO" id="GO:0004834">
    <property type="term" value="F:tryptophan synthase activity"/>
    <property type="evidence" value="ECO:0007669"/>
    <property type="project" value="UniProtKB-EC"/>
</dbReference>
<reference evidence="2" key="1">
    <citation type="submission" date="2020-02" db="EMBL/GenBank/DDBJ databases">
        <authorList>
            <person name="Meier V. D."/>
        </authorList>
    </citation>
    <scope>NUCLEOTIDE SEQUENCE</scope>
    <source>
        <strain evidence="2">AVDCRST_MAG73</strain>
    </source>
</reference>
<feature type="compositionally biased region" description="Basic and acidic residues" evidence="1">
    <location>
        <begin position="84"/>
        <end position="98"/>
    </location>
</feature>
<protein>
    <submittedName>
        <fullName evidence="2">Tryptophan synthase beta chain</fullName>
        <ecNumber evidence="2">4.2.1.20</ecNumber>
    </submittedName>
</protein>
<gene>
    <name evidence="2" type="ORF">AVDCRST_MAG73-2674</name>
</gene>
<feature type="region of interest" description="Disordered" evidence="1">
    <location>
        <begin position="1"/>
        <end position="417"/>
    </location>
</feature>
<dbReference type="EC" id="4.2.1.20" evidence="2"/>
<feature type="compositionally biased region" description="Gly residues" evidence="1">
    <location>
        <begin position="47"/>
        <end position="58"/>
    </location>
</feature>
<feature type="compositionally biased region" description="Basic residues" evidence="1">
    <location>
        <begin position="246"/>
        <end position="256"/>
    </location>
</feature>
<feature type="compositionally biased region" description="Basic residues" evidence="1">
    <location>
        <begin position="344"/>
        <end position="353"/>
    </location>
</feature>